<dbReference type="GO" id="GO:0005739">
    <property type="term" value="C:mitochondrion"/>
    <property type="evidence" value="ECO:0007669"/>
    <property type="project" value="TreeGrafter"/>
</dbReference>
<dbReference type="PANTHER" id="PTHR11138">
    <property type="entry name" value="METHIONYL-TRNA FORMYLTRANSFERASE"/>
    <property type="match status" value="1"/>
</dbReference>
<dbReference type="VEuPathDB" id="TriTrypDB:TcIL3000.11.15550"/>
<name>G0V322_TRYCI</name>
<evidence type="ECO:0000259" key="1">
    <source>
        <dbReference type="Pfam" id="PF00551"/>
    </source>
</evidence>
<dbReference type="InterPro" id="IPR036477">
    <property type="entry name" value="Formyl_transf_N_sf"/>
</dbReference>
<sequence length="617" mass="67861">MRCCILRPWRASAKHYSLVGQGMNNSGTSPLFVDIRAAHDTGCSNKNLASKMSDTSNGVDGTHKTSKVPSVIFFGGDIVSLVALKALHNRLRSIMNSALPRGEGESVTHGEVRPPPLVVVCPYLPAAPQQIFKQHKRHYPIARYCVQHSIPLIPVDNPKSFAKSKALQQLLGAQGAPECESCDTEGRGQVPCPPIEEFDVAVVVSFRYFLPDKILQRLRYTINLHPSLLPRYRGASPMFAPLLRGDDEGGISIIKLPPKGKFMDGGDILLQRVVPIPREMTIREYFPLVTELGAQSLCECLFGAPPCTPTNTHTTTVETGDSNLLHSAYCDWPRTFNTLWNAARKQDYDVHFTKDPWHAPLLAKNSAIIRWNDVTAEEAYGTWRAFVGGEYFSPVTNATLDKNMAPVGAQLLKRLVTRALRQSQGQAKGECVAGQKNKTIDGGELQHQEPTEMDGVRSATNTRKTGHHETYPICREQLFVRCTFTEAIHPKSASTAVQEELEQLERRGKCCPAPGGTSSESAAGGFKTPLGTPSIQPGSAYFLTSEDLCAVKCRFGWFLWKAVVLEGSRAQPAGLLRKGMAMKKGRVYPRLFWWEANNNESTIGTTTIAECGVSNIV</sequence>
<organism evidence="2">
    <name type="scientific">Trypanosoma congolense (strain IL3000)</name>
    <dbReference type="NCBI Taxonomy" id="1068625"/>
    <lineage>
        <taxon>Eukaryota</taxon>
        <taxon>Discoba</taxon>
        <taxon>Euglenozoa</taxon>
        <taxon>Kinetoplastea</taxon>
        <taxon>Metakinetoplastina</taxon>
        <taxon>Trypanosomatida</taxon>
        <taxon>Trypanosomatidae</taxon>
        <taxon>Trypanosoma</taxon>
        <taxon>Nannomonas</taxon>
    </lineage>
</organism>
<dbReference type="Gene3D" id="3.40.50.12230">
    <property type="match status" value="1"/>
</dbReference>
<gene>
    <name evidence="2" type="ORF">TCIL3000_11_15550</name>
</gene>
<dbReference type="Pfam" id="PF00551">
    <property type="entry name" value="Formyl_trans_N"/>
    <property type="match status" value="1"/>
</dbReference>
<dbReference type="PANTHER" id="PTHR11138:SF5">
    <property type="entry name" value="METHIONYL-TRNA FORMYLTRANSFERASE, MITOCHONDRIAL"/>
    <property type="match status" value="1"/>
</dbReference>
<dbReference type="AlphaFoldDB" id="G0V322"/>
<proteinExistence type="predicted"/>
<dbReference type="SUPFAM" id="SSF53328">
    <property type="entry name" value="Formyltransferase"/>
    <property type="match status" value="1"/>
</dbReference>
<dbReference type="EMBL" id="HE575324">
    <property type="protein sequence ID" value="CCC96045.1"/>
    <property type="molecule type" value="Genomic_DNA"/>
</dbReference>
<reference evidence="2" key="1">
    <citation type="journal article" date="2012" name="Proc. Natl. Acad. Sci. U.S.A.">
        <title>Antigenic diversity is generated by distinct evolutionary mechanisms in African trypanosome species.</title>
        <authorList>
            <person name="Jackson A.P."/>
            <person name="Berry A."/>
            <person name="Aslett M."/>
            <person name="Allison H.C."/>
            <person name="Burton P."/>
            <person name="Vavrova-Anderson J."/>
            <person name="Brown R."/>
            <person name="Browne H."/>
            <person name="Corton N."/>
            <person name="Hauser H."/>
            <person name="Gamble J."/>
            <person name="Gilderthorp R."/>
            <person name="Marcello L."/>
            <person name="McQuillan J."/>
            <person name="Otto T.D."/>
            <person name="Quail M.A."/>
            <person name="Sanders M.J."/>
            <person name="van Tonder A."/>
            <person name="Ginger M.L."/>
            <person name="Field M.C."/>
            <person name="Barry J.D."/>
            <person name="Hertz-Fowler C."/>
            <person name="Berriman M."/>
        </authorList>
    </citation>
    <scope>NUCLEOTIDE SEQUENCE</scope>
    <source>
        <strain evidence="2">IL3000</strain>
    </source>
</reference>
<accession>G0V322</accession>
<evidence type="ECO:0000313" key="2">
    <source>
        <dbReference type="EMBL" id="CCC96045.1"/>
    </source>
</evidence>
<protein>
    <submittedName>
        <fullName evidence="2">Uncharacterized protein TCIL3000_11_15550</fullName>
    </submittedName>
</protein>
<dbReference type="InterPro" id="IPR002376">
    <property type="entry name" value="Formyl_transf_N"/>
</dbReference>
<feature type="domain" description="Formyl transferase N-terminal" evidence="1">
    <location>
        <begin position="198"/>
        <end position="297"/>
    </location>
</feature>
<dbReference type="GO" id="GO:0004479">
    <property type="term" value="F:methionyl-tRNA formyltransferase activity"/>
    <property type="evidence" value="ECO:0007669"/>
    <property type="project" value="TreeGrafter"/>
</dbReference>